<reference evidence="1 2" key="1">
    <citation type="submission" date="2017-07" db="EMBL/GenBank/DDBJ databases">
        <title>Shotgun whole genome sequences of three halophilic bacterial isolates.</title>
        <authorList>
            <person name="Pozzo T."/>
            <person name="Higdon S.M."/>
            <person name="Quillaguaman J."/>
        </authorList>
    </citation>
    <scope>NUCLEOTIDE SEQUENCE [LARGE SCALE GENOMIC DNA]</scope>
    <source>
        <strain evidence="1 2">BU-1</strain>
    </source>
</reference>
<gene>
    <name evidence="1" type="ORF">CFN03_08590</name>
</gene>
<evidence type="ECO:0000313" key="1">
    <source>
        <dbReference type="EMBL" id="OZT77123.1"/>
    </source>
</evidence>
<name>A0A265E6C7_9STAP</name>
<protein>
    <submittedName>
        <fullName evidence="1">Uncharacterized protein</fullName>
    </submittedName>
</protein>
<organism evidence="1 2">
    <name type="scientific">Salinicoccus roseus</name>
    <dbReference type="NCBI Taxonomy" id="45670"/>
    <lineage>
        <taxon>Bacteria</taxon>
        <taxon>Bacillati</taxon>
        <taxon>Bacillota</taxon>
        <taxon>Bacilli</taxon>
        <taxon>Bacillales</taxon>
        <taxon>Staphylococcaceae</taxon>
        <taxon>Salinicoccus</taxon>
    </lineage>
</organism>
<dbReference type="RefSeq" id="WP_094906646.1">
    <property type="nucleotide sequence ID" value="NZ_NPEZ01000003.1"/>
</dbReference>
<sequence length="108" mass="12321">MEIIVVFISGLLIGVLIMQAVYRKDLGEMNDSFEEVRRRHNMMVNKMFDDIDSEVEARLREERGESTHAVNPLPYLEKVQALADGVVIEEAKTYPPLKQIGDNRVEGC</sequence>
<dbReference type="EMBL" id="NPEZ01000003">
    <property type="protein sequence ID" value="OZT77123.1"/>
    <property type="molecule type" value="Genomic_DNA"/>
</dbReference>
<comment type="caution">
    <text evidence="1">The sequence shown here is derived from an EMBL/GenBank/DDBJ whole genome shotgun (WGS) entry which is preliminary data.</text>
</comment>
<dbReference type="Proteomes" id="UP000216682">
    <property type="component" value="Unassembled WGS sequence"/>
</dbReference>
<proteinExistence type="predicted"/>
<accession>A0A265E6C7</accession>
<dbReference type="AlphaFoldDB" id="A0A265E6C7"/>
<evidence type="ECO:0000313" key="2">
    <source>
        <dbReference type="Proteomes" id="UP000216682"/>
    </source>
</evidence>